<dbReference type="EMBL" id="SDMQ01000007">
    <property type="protein sequence ID" value="TBT84693.1"/>
    <property type="molecule type" value="Genomic_DNA"/>
</dbReference>
<dbReference type="Pfam" id="PF10647">
    <property type="entry name" value="Gmad1"/>
    <property type="match status" value="1"/>
</dbReference>
<keyword evidence="5" id="KW-1185">Reference proteome</keyword>
<dbReference type="RefSeq" id="WP_131168115.1">
    <property type="nucleotide sequence ID" value="NZ_SDMQ01000007.1"/>
</dbReference>
<dbReference type="AlphaFoldDB" id="A0A4Q9KEC5"/>
<dbReference type="Pfam" id="PF10646">
    <property type="entry name" value="Germane"/>
    <property type="match status" value="1"/>
</dbReference>
<evidence type="ECO:0000313" key="5">
    <source>
        <dbReference type="Proteomes" id="UP000292373"/>
    </source>
</evidence>
<protein>
    <submittedName>
        <fullName evidence="4">Uncharacterized protein</fullName>
    </submittedName>
</protein>
<feature type="domain" description="GerMN" evidence="1">
    <location>
        <begin position="174"/>
        <end position="274"/>
    </location>
</feature>
<dbReference type="InterPro" id="IPR018910">
    <property type="entry name" value="LpqB_C"/>
</dbReference>
<evidence type="ECO:0000259" key="3">
    <source>
        <dbReference type="Pfam" id="PF25976"/>
    </source>
</evidence>
<organism evidence="4 5">
    <name type="scientific">Propioniciclava sinopodophylli</name>
    <dbReference type="NCBI Taxonomy" id="1837344"/>
    <lineage>
        <taxon>Bacteria</taxon>
        <taxon>Bacillati</taxon>
        <taxon>Actinomycetota</taxon>
        <taxon>Actinomycetes</taxon>
        <taxon>Propionibacteriales</taxon>
        <taxon>Propionibacteriaceae</taxon>
        <taxon>Propioniciclava</taxon>
    </lineage>
</organism>
<feature type="domain" description="Lipoprotein LpqB N-terminal" evidence="3">
    <location>
        <begin position="49"/>
        <end position="164"/>
    </location>
</feature>
<reference evidence="4 5" key="1">
    <citation type="submission" date="2019-01" db="EMBL/GenBank/DDBJ databases">
        <title>Lactibacter flavus gen. nov., sp. nov., a novel bacterium of the family Propionibacteriaceae isolated from raw milk and dairy products.</title>
        <authorList>
            <person name="Huptas C."/>
            <person name="Wenning M."/>
            <person name="Breitenwieser F."/>
            <person name="Doll E."/>
            <person name="Von Neubeck M."/>
            <person name="Busse H.-J."/>
            <person name="Scherer S."/>
        </authorList>
    </citation>
    <scope>NUCLEOTIDE SEQUENCE [LARGE SCALE GENOMIC DNA]</scope>
    <source>
        <strain evidence="4 5">KCTC 33808</strain>
    </source>
</reference>
<dbReference type="InterPro" id="IPR019606">
    <property type="entry name" value="GerMN"/>
</dbReference>
<evidence type="ECO:0000259" key="2">
    <source>
        <dbReference type="Pfam" id="PF10647"/>
    </source>
</evidence>
<dbReference type="Proteomes" id="UP000292373">
    <property type="component" value="Unassembled WGS sequence"/>
</dbReference>
<comment type="caution">
    <text evidence="4">The sequence shown here is derived from an EMBL/GenBank/DDBJ whole genome shotgun (WGS) entry which is preliminary data.</text>
</comment>
<gene>
    <name evidence="4" type="ORF">ET989_08515</name>
</gene>
<proteinExistence type="predicted"/>
<dbReference type="OrthoDB" id="3226781at2"/>
<evidence type="ECO:0000259" key="1">
    <source>
        <dbReference type="Pfam" id="PF10646"/>
    </source>
</evidence>
<dbReference type="InterPro" id="IPR059026">
    <property type="entry name" value="LpqB_N"/>
</dbReference>
<dbReference type="PROSITE" id="PS51257">
    <property type="entry name" value="PROKAR_LIPOPROTEIN"/>
    <property type="match status" value="1"/>
</dbReference>
<accession>A0A4Q9KEC5</accession>
<dbReference type="Pfam" id="PF25976">
    <property type="entry name" value="LpqB_N"/>
    <property type="match status" value="1"/>
</dbReference>
<sequence length="566" mass="59456">MKRLRLVVLLVVLAVAAAGCSGVPISGPVERVSATPGRLNPGVEIAPAPPGRNASPITVVEGFLHAMASYQPDYRVARTYLTEAASDQWRPEAGVRIYAEGNPVVATEEGALLRAPVVGTLDPAGAYSQSTETIDHDFGLVRNADGQWRIGAPPEGLLISEYLFSSAFTRVTPYFWGPGSRWLVPDPRYYPRGPGAYEGAAAAAVGGATGWLAPAVERPVPGVALDGVTVSATGVARVTLRRLAGDLTPAEQAALATQLVWSYRSFESVVSVAVGWAGEEPWAIAPYGSTIPVSAFPEADPTARQSSRQLFALSGGQIVRVVEGNQRIDHLPVAPGVTGATHAAVRQDALVAAAVTGDRSVLYLAPLGEAVLTPVAESAGLRRPQFDRHGDVWVSNDAGELARVPEAGGWTPVRVQGLAEGRITSFRLSPDGARIALIVQRPGGQQVVGLARVVHDGADVTVEGWRQLSVATTSVAQLTALDVGWRAADSLLVLVNDGRTTPVQALAQDGATIVPIGPTDANDLVELAVAPGVPAMVRAADGRVWRYNSDLRWSQHDVDLAAVFYP</sequence>
<evidence type="ECO:0000313" key="4">
    <source>
        <dbReference type="EMBL" id="TBT84693.1"/>
    </source>
</evidence>
<name>A0A4Q9KEC5_9ACTN</name>
<dbReference type="SUPFAM" id="SSF63829">
    <property type="entry name" value="Calcium-dependent phosphotriesterase"/>
    <property type="match status" value="1"/>
</dbReference>
<feature type="domain" description="Lipoprotein LpqB C-terminal" evidence="2">
    <location>
        <begin position="327"/>
        <end position="557"/>
    </location>
</feature>